<evidence type="ECO:0000256" key="1">
    <source>
        <dbReference type="ARBA" id="ARBA00022490"/>
    </source>
</evidence>
<evidence type="ECO:0000256" key="3">
    <source>
        <dbReference type="ARBA" id="ARBA00022801"/>
    </source>
</evidence>
<keyword evidence="1 5" id="KW-0963">Cytoplasm</keyword>
<dbReference type="InterPro" id="IPR000673">
    <property type="entry name" value="Sig_transdc_resp-reg_Me-estase"/>
</dbReference>
<dbReference type="Gene3D" id="3.40.50.2300">
    <property type="match status" value="1"/>
</dbReference>
<dbReference type="EC" id="3.1.1.61" evidence="5"/>
<evidence type="ECO:0000313" key="10">
    <source>
        <dbReference type="EMBL" id="MDQ0010303.1"/>
    </source>
</evidence>
<dbReference type="EC" id="3.5.1.44" evidence="5"/>
<comment type="PTM">
    <text evidence="5">Phosphorylated by CheA. Phosphorylation of the N-terminal regulatory domain activates the methylesterase activity.</text>
</comment>
<dbReference type="Pfam" id="PF01339">
    <property type="entry name" value="CheB_methylest"/>
    <property type="match status" value="1"/>
</dbReference>
<dbReference type="InterPro" id="IPR008248">
    <property type="entry name" value="CheB-like"/>
</dbReference>
<comment type="domain">
    <text evidence="5">Contains a C-terminal catalytic domain, and an N-terminal region which modulates catalytic activity.</text>
</comment>
<dbReference type="SMART" id="SM00448">
    <property type="entry name" value="REC"/>
    <property type="match status" value="1"/>
</dbReference>
<comment type="catalytic activity">
    <reaction evidence="4 5">
        <text>[protein]-L-glutamate 5-O-methyl ester + H2O = L-glutamyl-[protein] + methanol + H(+)</text>
        <dbReference type="Rhea" id="RHEA:23236"/>
        <dbReference type="Rhea" id="RHEA-COMP:10208"/>
        <dbReference type="Rhea" id="RHEA-COMP:10311"/>
        <dbReference type="ChEBI" id="CHEBI:15377"/>
        <dbReference type="ChEBI" id="CHEBI:15378"/>
        <dbReference type="ChEBI" id="CHEBI:17790"/>
        <dbReference type="ChEBI" id="CHEBI:29973"/>
        <dbReference type="ChEBI" id="CHEBI:82795"/>
        <dbReference type="EC" id="3.1.1.61"/>
    </reaction>
</comment>
<organism evidence="10 11">
    <name type="scientific">Luteibacter jiangsuensis</name>
    <dbReference type="NCBI Taxonomy" id="637577"/>
    <lineage>
        <taxon>Bacteria</taxon>
        <taxon>Pseudomonadati</taxon>
        <taxon>Pseudomonadota</taxon>
        <taxon>Gammaproteobacteria</taxon>
        <taxon>Lysobacterales</taxon>
        <taxon>Rhodanobacteraceae</taxon>
        <taxon>Luteibacter</taxon>
    </lineage>
</organism>
<comment type="catalytic activity">
    <reaction evidence="5">
        <text>L-glutaminyl-[protein] + H2O = L-glutamyl-[protein] + NH4(+)</text>
        <dbReference type="Rhea" id="RHEA:16441"/>
        <dbReference type="Rhea" id="RHEA-COMP:10207"/>
        <dbReference type="Rhea" id="RHEA-COMP:10208"/>
        <dbReference type="ChEBI" id="CHEBI:15377"/>
        <dbReference type="ChEBI" id="CHEBI:28938"/>
        <dbReference type="ChEBI" id="CHEBI:29973"/>
        <dbReference type="ChEBI" id="CHEBI:30011"/>
        <dbReference type="EC" id="3.5.1.44"/>
    </reaction>
</comment>
<name>A0ABT9SZ79_9GAMM</name>
<dbReference type="NCBIfam" id="NF009206">
    <property type="entry name" value="PRK12555.1"/>
    <property type="match status" value="1"/>
</dbReference>
<reference evidence="10 11" key="1">
    <citation type="submission" date="2023-07" db="EMBL/GenBank/DDBJ databases">
        <title>Sorghum-associated microbial communities from plants grown in Nebraska, USA.</title>
        <authorList>
            <person name="Schachtman D."/>
        </authorList>
    </citation>
    <scope>NUCLEOTIDE SEQUENCE [LARGE SCALE GENOMIC DNA]</scope>
    <source>
        <strain evidence="10 11">CC60</strain>
    </source>
</reference>
<dbReference type="InterPro" id="IPR035909">
    <property type="entry name" value="CheB_C"/>
</dbReference>
<evidence type="ECO:0000259" key="8">
    <source>
        <dbReference type="PROSITE" id="PS50110"/>
    </source>
</evidence>
<sequence length="392" mass="41449">MPSGPRLIIDFRSACRHGRFTTELQEPMQKVRVLIVDDSALVRKVLSTMLESDPGIEVVGTAADPLIARDKIKQLNPDVLTLDVEMPRMDGLTFLENLMRLRPMPVVMVSTLTERGADVTLRALELGAVDFFTKPAADLANTFMEHAPEICAKVRLAAGAKPRERTAVARLDVAPRFSADAVLPRAQTAGSRGGTRIIAIGASTGGTEAIRVVLEAMPPTAPPIVITQHIPAAFSGPFAARMDSCSAMRVCEARDGQPIQPGHAYIAPGSQHLLVMWDGARHVCRLHDGPPVNRHKPAVDVLFRSMAASVGAATIGCLLTGMGDDGARGLGELKEIGASTLVQDEASSVVWGMPGAAWKAGAASEMLPLDAIAARLLALAHTPVPAAARVGT</sequence>
<dbReference type="GO" id="GO:0008984">
    <property type="term" value="F:protein-glutamate methylesterase activity"/>
    <property type="evidence" value="ECO:0007669"/>
    <property type="project" value="UniProtKB-EC"/>
</dbReference>
<gene>
    <name evidence="5" type="primary">cheB</name>
    <name evidence="10" type="ORF">J2T07_002493</name>
</gene>
<dbReference type="InterPro" id="IPR011006">
    <property type="entry name" value="CheY-like_superfamily"/>
</dbReference>
<feature type="domain" description="CheB-type methylesterase" evidence="9">
    <location>
        <begin position="191"/>
        <end position="383"/>
    </location>
</feature>
<feature type="active site" evidence="5 6">
    <location>
        <position position="203"/>
    </location>
</feature>
<dbReference type="Gene3D" id="3.40.50.180">
    <property type="entry name" value="Methylesterase CheB, C-terminal domain"/>
    <property type="match status" value="1"/>
</dbReference>
<dbReference type="PIRSF" id="PIRSF000876">
    <property type="entry name" value="RR_chemtxs_CheB"/>
    <property type="match status" value="1"/>
</dbReference>
<feature type="domain" description="Response regulatory" evidence="8">
    <location>
        <begin position="32"/>
        <end position="149"/>
    </location>
</feature>
<comment type="caution">
    <text evidence="10">The sequence shown here is derived from an EMBL/GenBank/DDBJ whole genome shotgun (WGS) entry which is preliminary data.</text>
</comment>
<feature type="active site" evidence="5 6">
    <location>
        <position position="325"/>
    </location>
</feature>
<evidence type="ECO:0000256" key="2">
    <source>
        <dbReference type="ARBA" id="ARBA00022500"/>
    </source>
</evidence>
<feature type="active site" evidence="5 6">
    <location>
        <position position="229"/>
    </location>
</feature>
<dbReference type="CDD" id="cd17541">
    <property type="entry name" value="REC_CheB-like"/>
    <property type="match status" value="1"/>
</dbReference>
<evidence type="ECO:0000256" key="6">
    <source>
        <dbReference type="PROSITE-ProRule" id="PRU00050"/>
    </source>
</evidence>
<dbReference type="PANTHER" id="PTHR42872">
    <property type="entry name" value="PROTEIN-GLUTAMATE METHYLESTERASE/PROTEIN-GLUTAMINE GLUTAMINASE"/>
    <property type="match status" value="1"/>
</dbReference>
<keyword evidence="5 7" id="KW-0597">Phosphoprotein</keyword>
<evidence type="ECO:0000259" key="9">
    <source>
        <dbReference type="PROSITE" id="PS50122"/>
    </source>
</evidence>
<dbReference type="PANTHER" id="PTHR42872:SF6">
    <property type="entry name" value="PROTEIN-GLUTAMATE METHYLESTERASE_PROTEIN-GLUTAMINE GLUTAMINASE"/>
    <property type="match status" value="1"/>
</dbReference>
<proteinExistence type="inferred from homology"/>
<comment type="function">
    <text evidence="5">Involved in chemotaxis. Part of a chemotaxis signal transduction system that modulates chemotaxis in response to various stimuli. Catalyzes the demethylation of specific methylglutamate residues introduced into the chemoreceptors (methyl-accepting chemotaxis proteins or MCP) by CheR. Also mediates the irreversible deamidation of specific glutamine residues to glutamic acid.</text>
</comment>
<dbReference type="NCBIfam" id="NF001965">
    <property type="entry name" value="PRK00742.1"/>
    <property type="match status" value="1"/>
</dbReference>
<dbReference type="Proteomes" id="UP001237737">
    <property type="component" value="Unassembled WGS sequence"/>
</dbReference>
<dbReference type="PROSITE" id="PS50122">
    <property type="entry name" value="CHEB"/>
    <property type="match status" value="1"/>
</dbReference>
<dbReference type="Pfam" id="PF00072">
    <property type="entry name" value="Response_reg"/>
    <property type="match status" value="1"/>
</dbReference>
<evidence type="ECO:0000256" key="4">
    <source>
        <dbReference type="ARBA" id="ARBA00048267"/>
    </source>
</evidence>
<evidence type="ECO:0000256" key="5">
    <source>
        <dbReference type="HAMAP-Rule" id="MF_00099"/>
    </source>
</evidence>
<comment type="subcellular location">
    <subcellularLocation>
        <location evidence="5">Cytoplasm</location>
    </subcellularLocation>
</comment>
<evidence type="ECO:0000313" key="11">
    <source>
        <dbReference type="Proteomes" id="UP001237737"/>
    </source>
</evidence>
<keyword evidence="11" id="KW-1185">Reference proteome</keyword>
<keyword evidence="2 5" id="KW-0145">Chemotaxis</keyword>
<dbReference type="InterPro" id="IPR001789">
    <property type="entry name" value="Sig_transdc_resp-reg_receiver"/>
</dbReference>
<dbReference type="CDD" id="cd16432">
    <property type="entry name" value="CheB_Rec"/>
    <property type="match status" value="1"/>
</dbReference>
<dbReference type="EMBL" id="JAUSSK010000003">
    <property type="protein sequence ID" value="MDQ0010303.1"/>
    <property type="molecule type" value="Genomic_DNA"/>
</dbReference>
<keyword evidence="3 5" id="KW-0378">Hydrolase</keyword>
<dbReference type="HAMAP" id="MF_00099">
    <property type="entry name" value="CheB_chemtxs"/>
    <property type="match status" value="1"/>
</dbReference>
<comment type="similarity">
    <text evidence="5">Belongs to the CheB family.</text>
</comment>
<dbReference type="PROSITE" id="PS50110">
    <property type="entry name" value="RESPONSE_REGULATORY"/>
    <property type="match status" value="1"/>
</dbReference>
<dbReference type="SUPFAM" id="SSF52172">
    <property type="entry name" value="CheY-like"/>
    <property type="match status" value="1"/>
</dbReference>
<accession>A0ABT9SZ79</accession>
<dbReference type="SUPFAM" id="SSF52738">
    <property type="entry name" value="Methylesterase CheB, C-terminal domain"/>
    <property type="match status" value="1"/>
</dbReference>
<feature type="modified residue" description="4-aspartylphosphate" evidence="5 7">
    <location>
        <position position="83"/>
    </location>
</feature>
<protein>
    <recommendedName>
        <fullName evidence="5">Protein-glutamate methylesterase/protein-glutamine glutaminase</fullName>
        <ecNumber evidence="5">3.1.1.61</ecNumber>
        <ecNumber evidence="5">3.5.1.44</ecNumber>
    </recommendedName>
</protein>
<evidence type="ECO:0000256" key="7">
    <source>
        <dbReference type="PROSITE-ProRule" id="PRU00169"/>
    </source>
</evidence>